<keyword evidence="2" id="KW-1185">Reference proteome</keyword>
<protein>
    <submittedName>
        <fullName evidence="1">Uncharacterized protein</fullName>
    </submittedName>
</protein>
<evidence type="ECO:0000313" key="1">
    <source>
        <dbReference type="EMBL" id="KDQ14120.1"/>
    </source>
</evidence>
<sequence length="82" mass="9194">QHVIAHVNVQHDCPTRGCAPTALVHVRQEREETKTAHRRVAHTDNLHFIVNTASLHNYTHLKDVIPADLHAPLPAIDDVECV</sequence>
<dbReference type="OrthoDB" id="3264327at2759"/>
<organism evidence="1 2">
    <name type="scientific">Botryobasidium botryosum (strain FD-172 SS1)</name>
    <dbReference type="NCBI Taxonomy" id="930990"/>
    <lineage>
        <taxon>Eukaryota</taxon>
        <taxon>Fungi</taxon>
        <taxon>Dikarya</taxon>
        <taxon>Basidiomycota</taxon>
        <taxon>Agaricomycotina</taxon>
        <taxon>Agaricomycetes</taxon>
        <taxon>Cantharellales</taxon>
        <taxon>Botryobasidiaceae</taxon>
        <taxon>Botryobasidium</taxon>
    </lineage>
</organism>
<dbReference type="Proteomes" id="UP000027195">
    <property type="component" value="Unassembled WGS sequence"/>
</dbReference>
<proteinExistence type="predicted"/>
<reference evidence="2" key="1">
    <citation type="journal article" date="2014" name="Proc. Natl. Acad. Sci. U.S.A.">
        <title>Extensive sampling of basidiomycete genomes demonstrates inadequacy of the white-rot/brown-rot paradigm for wood decay fungi.</title>
        <authorList>
            <person name="Riley R."/>
            <person name="Salamov A.A."/>
            <person name="Brown D.W."/>
            <person name="Nagy L.G."/>
            <person name="Floudas D."/>
            <person name="Held B.W."/>
            <person name="Levasseur A."/>
            <person name="Lombard V."/>
            <person name="Morin E."/>
            <person name="Otillar R."/>
            <person name="Lindquist E.A."/>
            <person name="Sun H."/>
            <person name="LaButti K.M."/>
            <person name="Schmutz J."/>
            <person name="Jabbour D."/>
            <person name="Luo H."/>
            <person name="Baker S.E."/>
            <person name="Pisabarro A.G."/>
            <person name="Walton J.D."/>
            <person name="Blanchette R.A."/>
            <person name="Henrissat B."/>
            <person name="Martin F."/>
            <person name="Cullen D."/>
            <person name="Hibbett D.S."/>
            <person name="Grigoriev I.V."/>
        </authorList>
    </citation>
    <scope>NUCLEOTIDE SEQUENCE [LARGE SCALE GENOMIC DNA]</scope>
    <source>
        <strain evidence="2">FD-172 SS1</strain>
    </source>
</reference>
<dbReference type="AlphaFoldDB" id="A0A067MHB8"/>
<dbReference type="EMBL" id="KL198039">
    <property type="protein sequence ID" value="KDQ14120.1"/>
    <property type="molecule type" value="Genomic_DNA"/>
</dbReference>
<evidence type="ECO:0000313" key="2">
    <source>
        <dbReference type="Proteomes" id="UP000027195"/>
    </source>
</evidence>
<feature type="non-terminal residue" evidence="1">
    <location>
        <position position="1"/>
    </location>
</feature>
<dbReference type="InParanoid" id="A0A067MHB8"/>
<gene>
    <name evidence="1" type="ORF">BOTBODRAFT_110460</name>
</gene>
<accession>A0A067MHB8</accession>
<dbReference type="HOGENOM" id="CLU_157667_2_0_1"/>
<name>A0A067MHB8_BOTB1</name>